<dbReference type="OrthoDB" id="9813394at2"/>
<keyword evidence="12" id="KW-1185">Reference proteome</keyword>
<evidence type="ECO:0000256" key="5">
    <source>
        <dbReference type="ARBA" id="ARBA00022741"/>
    </source>
</evidence>
<dbReference type="Gene3D" id="3.30.565.10">
    <property type="entry name" value="Histidine kinase-like ATPase, C-terminal domain"/>
    <property type="match status" value="1"/>
</dbReference>
<keyword evidence="3" id="KW-0597">Phosphoprotein</keyword>
<feature type="domain" description="PAC" evidence="10">
    <location>
        <begin position="466"/>
        <end position="517"/>
    </location>
</feature>
<reference evidence="12" key="1">
    <citation type="submission" date="2017-02" db="EMBL/GenBank/DDBJ databases">
        <authorList>
            <person name="Varghese N."/>
            <person name="Submissions S."/>
        </authorList>
    </citation>
    <scope>NUCLEOTIDE SEQUENCE [LARGE SCALE GENOMIC DNA]</scope>
    <source>
        <strain evidence="12">USBA 833</strain>
    </source>
</reference>
<dbReference type="PRINTS" id="PR00344">
    <property type="entry name" value="BCTRLSENSOR"/>
</dbReference>
<dbReference type="SUPFAM" id="SSF47384">
    <property type="entry name" value="Homodimeric domain of signal transducing histidine kinase"/>
    <property type="match status" value="1"/>
</dbReference>
<keyword evidence="4" id="KW-0808">Transferase</keyword>
<dbReference type="Gene3D" id="3.30.450.20">
    <property type="entry name" value="PAS domain"/>
    <property type="match status" value="3"/>
</dbReference>
<dbReference type="InterPro" id="IPR035965">
    <property type="entry name" value="PAS-like_dom_sf"/>
</dbReference>
<accession>A0A1T4Y565</accession>
<keyword evidence="7" id="KW-0067">ATP-binding</keyword>
<feature type="domain" description="Histidine kinase" evidence="9">
    <location>
        <begin position="528"/>
        <end position="747"/>
    </location>
</feature>
<dbReference type="InterPro" id="IPR036890">
    <property type="entry name" value="HATPase_C_sf"/>
</dbReference>
<dbReference type="InterPro" id="IPR036097">
    <property type="entry name" value="HisK_dim/P_sf"/>
</dbReference>
<dbReference type="InterPro" id="IPR001610">
    <property type="entry name" value="PAC"/>
</dbReference>
<name>A0A1T4Y565_9CLOT</name>
<dbReference type="SMART" id="SM00086">
    <property type="entry name" value="PAC"/>
    <property type="match status" value="3"/>
</dbReference>
<dbReference type="SUPFAM" id="SSF55785">
    <property type="entry name" value="PYP-like sensor domain (PAS domain)"/>
    <property type="match status" value="3"/>
</dbReference>
<dbReference type="Pfam" id="PF00512">
    <property type="entry name" value="HisKA"/>
    <property type="match status" value="1"/>
</dbReference>
<dbReference type="Pfam" id="PF08448">
    <property type="entry name" value="PAS_4"/>
    <property type="match status" value="1"/>
</dbReference>
<dbReference type="InterPro" id="IPR003594">
    <property type="entry name" value="HATPase_dom"/>
</dbReference>
<evidence type="ECO:0000256" key="1">
    <source>
        <dbReference type="ARBA" id="ARBA00000085"/>
    </source>
</evidence>
<dbReference type="PROSITE" id="PS50109">
    <property type="entry name" value="HIS_KIN"/>
    <property type="match status" value="1"/>
</dbReference>
<evidence type="ECO:0000259" key="10">
    <source>
        <dbReference type="PROSITE" id="PS50113"/>
    </source>
</evidence>
<dbReference type="Gene3D" id="1.10.287.130">
    <property type="match status" value="1"/>
</dbReference>
<dbReference type="InterPro" id="IPR013656">
    <property type="entry name" value="PAS_4"/>
</dbReference>
<evidence type="ECO:0000256" key="7">
    <source>
        <dbReference type="ARBA" id="ARBA00022840"/>
    </source>
</evidence>
<evidence type="ECO:0000256" key="6">
    <source>
        <dbReference type="ARBA" id="ARBA00022777"/>
    </source>
</evidence>
<dbReference type="PANTHER" id="PTHR43547:SF2">
    <property type="entry name" value="HYBRID SIGNAL TRANSDUCTION HISTIDINE KINASE C"/>
    <property type="match status" value="1"/>
</dbReference>
<dbReference type="FunFam" id="3.30.565.10:FF:000037">
    <property type="entry name" value="Hybrid sensor histidine kinase/response regulator"/>
    <property type="match status" value="1"/>
</dbReference>
<dbReference type="Pfam" id="PF13426">
    <property type="entry name" value="PAS_9"/>
    <property type="match status" value="3"/>
</dbReference>
<evidence type="ECO:0000313" key="12">
    <source>
        <dbReference type="Proteomes" id="UP000190105"/>
    </source>
</evidence>
<keyword evidence="8" id="KW-0902">Two-component regulatory system</keyword>
<dbReference type="Proteomes" id="UP000190105">
    <property type="component" value="Unassembled WGS sequence"/>
</dbReference>
<evidence type="ECO:0000256" key="4">
    <source>
        <dbReference type="ARBA" id="ARBA00022679"/>
    </source>
</evidence>
<dbReference type="InterPro" id="IPR000014">
    <property type="entry name" value="PAS"/>
</dbReference>
<evidence type="ECO:0000256" key="8">
    <source>
        <dbReference type="ARBA" id="ARBA00023012"/>
    </source>
</evidence>
<dbReference type="Pfam" id="PF02518">
    <property type="entry name" value="HATPase_c"/>
    <property type="match status" value="1"/>
</dbReference>
<dbReference type="AlphaFoldDB" id="A0A1T4Y565"/>
<gene>
    <name evidence="11" type="ORF">SAMN05443428_12114</name>
</gene>
<dbReference type="PROSITE" id="PS50113">
    <property type="entry name" value="PAC"/>
    <property type="match status" value="2"/>
</dbReference>
<dbReference type="STRING" id="1147123.SAMN05443428_12114"/>
<sequence length="778" mass="91290">MGNGEKSLPYKSKKFKPYVIVKDGIIKKVSSNFIKLINYDKQEIEGKSIEEVFKLIRIYPEVDENDLFGKKEYFIFDSMFKVRVVTIIKDEMKKRGEYVYTFIERNKKYIRQKLSFFERIQFYSDNSLGIAFFSYPDFILLKANKNFYKYLYESTSKRENLIGKKIKNEIEANYNSSFWGKIWECILKTGEGYNVKEYRHIKSNGDTAYYNIQITPIKEKKEIKCCIVSIKDITDDVLKRKELERQASIIKQQRDELEAIIKNISDGIAVVDKELNYELLNDTIKEIFYDFDSIKRYGDSLKNTKYYDKDGNIISFENFIGCRVLRGERIENFLQIIKRPDRTVYVSTFGSPIYDKNGEIAKAVLCFRDITEQINYEEILKTQMEHFYKIIDSLELPLVRITYPDFVIIEMNKRAKEFIKEIVPRFHMNLDMIKEDHILKYFPIDYKKEETYIYILEMEKNKNPVKIENVEIIKKDKKIYSNLIFQPILNSSGEIYEILMIIIDITHEVEEKEAIAKLLKMQGEIFSFITHEFKTPLSIISAAVQAMEFLCKDELSERAKGYIKRIKQSCLQQLRLVNNLLDIVRADAGYLKVYKKNIDIVKLTRYITESVSIYAKQKDINIHFISDTQSKIIAIDDEKYERILLNLLSNAIKYTQPKKNIFVNISTIENSICLEVKDEGIGIPKDKQDIVFQRFGQIDNSLSRSCDGTGIGLCLTKLFVDALGGRIELISNEGKGSSFKIYLPDFIIELEESKNKQTFEDSRLIQNVNIEFSNIYCD</sequence>
<dbReference type="PANTHER" id="PTHR43547">
    <property type="entry name" value="TWO-COMPONENT HISTIDINE KINASE"/>
    <property type="match status" value="1"/>
</dbReference>
<dbReference type="InterPro" id="IPR005467">
    <property type="entry name" value="His_kinase_dom"/>
</dbReference>
<dbReference type="EMBL" id="FUYH01000021">
    <property type="protein sequence ID" value="SKA96435.1"/>
    <property type="molecule type" value="Genomic_DNA"/>
</dbReference>
<dbReference type="GO" id="GO:0005524">
    <property type="term" value="F:ATP binding"/>
    <property type="evidence" value="ECO:0007669"/>
    <property type="project" value="UniProtKB-KW"/>
</dbReference>
<evidence type="ECO:0000313" key="11">
    <source>
        <dbReference type="EMBL" id="SKA96435.1"/>
    </source>
</evidence>
<dbReference type="RefSeq" id="WP_078697307.1">
    <property type="nucleotide sequence ID" value="NZ_FUYH01000021.1"/>
</dbReference>
<dbReference type="SMART" id="SM00388">
    <property type="entry name" value="HisKA"/>
    <property type="match status" value="1"/>
</dbReference>
<protein>
    <recommendedName>
        <fullName evidence="2">histidine kinase</fullName>
        <ecNumber evidence="2">2.7.13.3</ecNumber>
    </recommendedName>
</protein>
<dbReference type="InterPro" id="IPR004358">
    <property type="entry name" value="Sig_transdc_His_kin-like_C"/>
</dbReference>
<dbReference type="SUPFAM" id="SSF55874">
    <property type="entry name" value="ATPase domain of HSP90 chaperone/DNA topoisomerase II/histidine kinase"/>
    <property type="match status" value="1"/>
</dbReference>
<keyword evidence="6" id="KW-0418">Kinase</keyword>
<dbReference type="CDD" id="cd00082">
    <property type="entry name" value="HisKA"/>
    <property type="match status" value="1"/>
</dbReference>
<evidence type="ECO:0000256" key="3">
    <source>
        <dbReference type="ARBA" id="ARBA00022553"/>
    </source>
</evidence>
<keyword evidence="5" id="KW-0547">Nucleotide-binding</keyword>
<dbReference type="SMART" id="SM00387">
    <property type="entry name" value="HATPase_c"/>
    <property type="match status" value="1"/>
</dbReference>
<evidence type="ECO:0000256" key="2">
    <source>
        <dbReference type="ARBA" id="ARBA00012438"/>
    </source>
</evidence>
<dbReference type="InterPro" id="IPR000700">
    <property type="entry name" value="PAS-assoc_C"/>
</dbReference>
<comment type="catalytic activity">
    <reaction evidence="1">
        <text>ATP + protein L-histidine = ADP + protein N-phospho-L-histidine.</text>
        <dbReference type="EC" id="2.7.13.3"/>
    </reaction>
</comment>
<evidence type="ECO:0000259" key="9">
    <source>
        <dbReference type="PROSITE" id="PS50109"/>
    </source>
</evidence>
<organism evidence="11 12">
    <name type="scientific">Caloramator quimbayensis</name>
    <dbReference type="NCBI Taxonomy" id="1147123"/>
    <lineage>
        <taxon>Bacteria</taxon>
        <taxon>Bacillati</taxon>
        <taxon>Bacillota</taxon>
        <taxon>Clostridia</taxon>
        <taxon>Eubacteriales</taxon>
        <taxon>Clostridiaceae</taxon>
        <taxon>Caloramator</taxon>
    </lineage>
</organism>
<feature type="domain" description="PAC" evidence="10">
    <location>
        <begin position="330"/>
        <end position="382"/>
    </location>
</feature>
<dbReference type="EC" id="2.7.13.3" evidence="2"/>
<dbReference type="GO" id="GO:0000155">
    <property type="term" value="F:phosphorelay sensor kinase activity"/>
    <property type="evidence" value="ECO:0007669"/>
    <property type="project" value="InterPro"/>
</dbReference>
<proteinExistence type="predicted"/>
<dbReference type="InterPro" id="IPR003661">
    <property type="entry name" value="HisK_dim/P_dom"/>
</dbReference>